<evidence type="ECO:0000256" key="6">
    <source>
        <dbReference type="ARBA" id="ARBA00022777"/>
    </source>
</evidence>
<evidence type="ECO:0000313" key="11">
    <source>
        <dbReference type="EMBL" id="KXA91742.1"/>
    </source>
</evidence>
<name>A0A133UC15_9EURY</name>
<comment type="catalytic activity">
    <reaction evidence="9">
        <text>isopentenyl phosphate + ATP = isopentenyl diphosphate + ADP</text>
        <dbReference type="Rhea" id="RHEA:33963"/>
        <dbReference type="ChEBI" id="CHEBI:30616"/>
        <dbReference type="ChEBI" id="CHEBI:65078"/>
        <dbReference type="ChEBI" id="CHEBI:128769"/>
        <dbReference type="ChEBI" id="CHEBI:456216"/>
        <dbReference type="EC" id="2.7.4.26"/>
    </reaction>
</comment>
<comment type="caution">
    <text evidence="11">The sequence shown here is derived from an EMBL/GenBank/DDBJ whole genome shotgun (WGS) entry which is preliminary data.</text>
</comment>
<keyword evidence="5" id="KW-0547">Nucleotide-binding</keyword>
<dbReference type="GO" id="GO:0016301">
    <property type="term" value="F:kinase activity"/>
    <property type="evidence" value="ECO:0007669"/>
    <property type="project" value="UniProtKB-KW"/>
</dbReference>
<dbReference type="EMBL" id="LHXJ01000001">
    <property type="protein sequence ID" value="KXA91742.1"/>
    <property type="molecule type" value="Genomic_DNA"/>
</dbReference>
<dbReference type="Proteomes" id="UP000070163">
    <property type="component" value="Unassembled WGS sequence"/>
</dbReference>
<comment type="similarity">
    <text evidence="1">Belongs to the isopentenyl phosphate kinase family.</text>
</comment>
<evidence type="ECO:0000313" key="12">
    <source>
        <dbReference type="Proteomes" id="UP000070163"/>
    </source>
</evidence>
<protein>
    <recommendedName>
        <fullName evidence="3">Isopentenyl phosphate kinase</fullName>
        <ecNumber evidence="2">2.7.4.26</ecNumber>
    </recommendedName>
</protein>
<organism evidence="11 12">
    <name type="scientific">candidate division MSBL1 archaeon SCGC-AAA259A05</name>
    <dbReference type="NCBI Taxonomy" id="1698259"/>
    <lineage>
        <taxon>Archaea</taxon>
        <taxon>Methanobacteriati</taxon>
        <taxon>Methanobacteriota</taxon>
        <taxon>candidate division MSBL1</taxon>
    </lineage>
</organism>
<sequence length="209" mass="23896">MHGGGSYGHKVVKNFRVKNKKEEIGPFLTIRAMRELGTRFLTSLLDYACPALPVQISSTLIKEDGEYIENYREIVKNSLKSDWIPLLNSDVIMSGEYFEVISGETILELLSEEFDVEKIIVFSDTEGVFKDYPENQKLVKEINDENFKEITESILKGNDATGEMLHKIKKLYEIKKKNKNIECTIASGKRENNVLNALRGELNKCTRIK</sequence>
<dbReference type="GO" id="GO:0005524">
    <property type="term" value="F:ATP binding"/>
    <property type="evidence" value="ECO:0007669"/>
    <property type="project" value="UniProtKB-KW"/>
</dbReference>
<dbReference type="GO" id="GO:0005829">
    <property type="term" value="C:cytosol"/>
    <property type="evidence" value="ECO:0007669"/>
    <property type="project" value="TreeGrafter"/>
</dbReference>
<evidence type="ECO:0000256" key="7">
    <source>
        <dbReference type="ARBA" id="ARBA00022840"/>
    </source>
</evidence>
<evidence type="ECO:0000256" key="8">
    <source>
        <dbReference type="ARBA" id="ARBA00023229"/>
    </source>
</evidence>
<dbReference type="InterPro" id="IPR024192">
    <property type="entry name" value="Fosfomycin_R_FomA-type"/>
</dbReference>
<dbReference type="EC" id="2.7.4.26" evidence="2"/>
<dbReference type="SUPFAM" id="SSF53633">
    <property type="entry name" value="Carbamate kinase-like"/>
    <property type="match status" value="1"/>
</dbReference>
<dbReference type="InterPro" id="IPR001048">
    <property type="entry name" value="Asp/Glu/Uridylate_kinase"/>
</dbReference>
<evidence type="ECO:0000259" key="10">
    <source>
        <dbReference type="Pfam" id="PF00696"/>
    </source>
</evidence>
<accession>A0A133UC15</accession>
<evidence type="ECO:0000256" key="3">
    <source>
        <dbReference type="ARBA" id="ARBA00017267"/>
    </source>
</evidence>
<evidence type="ECO:0000256" key="1">
    <source>
        <dbReference type="ARBA" id="ARBA00010540"/>
    </source>
</evidence>
<evidence type="ECO:0000256" key="4">
    <source>
        <dbReference type="ARBA" id="ARBA00022679"/>
    </source>
</evidence>
<evidence type="ECO:0000256" key="5">
    <source>
        <dbReference type="ARBA" id="ARBA00022741"/>
    </source>
</evidence>
<keyword evidence="12" id="KW-1185">Reference proteome</keyword>
<feature type="domain" description="Aspartate/glutamate/uridylate kinase" evidence="10">
    <location>
        <begin position="2"/>
        <end position="187"/>
    </location>
</feature>
<dbReference type="Pfam" id="PF00696">
    <property type="entry name" value="AA_kinase"/>
    <property type="match status" value="1"/>
</dbReference>
<gene>
    <name evidence="11" type="ORF">AKJ57_00225</name>
</gene>
<dbReference type="InterPro" id="IPR036393">
    <property type="entry name" value="AceGlu_kinase-like_sf"/>
</dbReference>
<dbReference type="NCBIfam" id="NF040647">
    <property type="entry name" value="IPPK_Arch"/>
    <property type="match status" value="1"/>
</dbReference>
<dbReference type="GO" id="GO:0102043">
    <property type="term" value="F:isopentenyl phosphate kinase activity"/>
    <property type="evidence" value="ECO:0007669"/>
    <property type="project" value="UniProtKB-EC"/>
</dbReference>
<keyword evidence="6" id="KW-0418">Kinase</keyword>
<dbReference type="Gene3D" id="3.40.1160.10">
    <property type="entry name" value="Acetylglutamate kinase-like"/>
    <property type="match status" value="1"/>
</dbReference>
<reference evidence="11 12" key="1">
    <citation type="journal article" date="2016" name="Sci. Rep.">
        <title>Metabolic traits of an uncultured archaeal lineage -MSBL1- from brine pools of the Red Sea.</title>
        <authorList>
            <person name="Mwirichia R."/>
            <person name="Alam I."/>
            <person name="Rashid M."/>
            <person name="Vinu M."/>
            <person name="Ba-Alawi W."/>
            <person name="Anthony Kamau A."/>
            <person name="Kamanda Ngugi D."/>
            <person name="Goker M."/>
            <person name="Klenk H.P."/>
            <person name="Bajic V."/>
            <person name="Stingl U."/>
        </authorList>
    </citation>
    <scope>NUCLEOTIDE SEQUENCE [LARGE SCALE GENOMIC DNA]</scope>
    <source>
        <strain evidence="11">SCGC-AAA259A05</strain>
    </source>
</reference>
<proteinExistence type="inferred from homology"/>
<keyword evidence="7" id="KW-0067">ATP-binding</keyword>
<keyword evidence="8" id="KW-0414">Isoprene biosynthesis</keyword>
<evidence type="ECO:0000256" key="2">
    <source>
        <dbReference type="ARBA" id="ARBA00012908"/>
    </source>
</evidence>
<keyword evidence="4" id="KW-0808">Transferase</keyword>
<dbReference type="GO" id="GO:0016114">
    <property type="term" value="P:terpenoid biosynthetic process"/>
    <property type="evidence" value="ECO:0007669"/>
    <property type="project" value="TreeGrafter"/>
</dbReference>
<dbReference type="PANTHER" id="PTHR43654">
    <property type="entry name" value="GLUTAMATE 5-KINASE"/>
    <property type="match status" value="1"/>
</dbReference>
<dbReference type="PANTHER" id="PTHR43654:SF1">
    <property type="entry name" value="ISOPENTENYL PHOSPHATE KINASE"/>
    <property type="match status" value="1"/>
</dbReference>
<dbReference type="AlphaFoldDB" id="A0A133UC15"/>
<evidence type="ECO:0000256" key="9">
    <source>
        <dbReference type="ARBA" id="ARBA00049063"/>
    </source>
</evidence>